<name>A0A2K3MGZ2_TRIPR</name>
<protein>
    <submittedName>
        <fullName evidence="1">Uncharacterized protein</fullName>
    </submittedName>
</protein>
<dbReference type="EMBL" id="ASHM01061679">
    <property type="protein sequence ID" value="PNX90058.1"/>
    <property type="molecule type" value="Genomic_DNA"/>
</dbReference>
<reference evidence="1 2" key="2">
    <citation type="journal article" date="2017" name="Front. Plant Sci.">
        <title>Gene Classification and Mining of Molecular Markers Useful in Red Clover (Trifolium pratense) Breeding.</title>
        <authorList>
            <person name="Istvanek J."/>
            <person name="Dluhosova J."/>
            <person name="Dluhos P."/>
            <person name="Patkova L."/>
            <person name="Nedelnik J."/>
            <person name="Repkova J."/>
        </authorList>
    </citation>
    <scope>NUCLEOTIDE SEQUENCE [LARGE SCALE GENOMIC DNA]</scope>
    <source>
        <strain evidence="2">cv. Tatra</strain>
        <tissue evidence="1">Young leaves</tissue>
    </source>
</reference>
<accession>A0A2K3MGZ2</accession>
<evidence type="ECO:0000313" key="2">
    <source>
        <dbReference type="Proteomes" id="UP000236291"/>
    </source>
</evidence>
<proteinExistence type="predicted"/>
<feature type="non-terminal residue" evidence="1">
    <location>
        <position position="1"/>
    </location>
</feature>
<organism evidence="1 2">
    <name type="scientific">Trifolium pratense</name>
    <name type="common">Red clover</name>
    <dbReference type="NCBI Taxonomy" id="57577"/>
    <lineage>
        <taxon>Eukaryota</taxon>
        <taxon>Viridiplantae</taxon>
        <taxon>Streptophyta</taxon>
        <taxon>Embryophyta</taxon>
        <taxon>Tracheophyta</taxon>
        <taxon>Spermatophyta</taxon>
        <taxon>Magnoliopsida</taxon>
        <taxon>eudicotyledons</taxon>
        <taxon>Gunneridae</taxon>
        <taxon>Pentapetalae</taxon>
        <taxon>rosids</taxon>
        <taxon>fabids</taxon>
        <taxon>Fabales</taxon>
        <taxon>Fabaceae</taxon>
        <taxon>Papilionoideae</taxon>
        <taxon>50 kb inversion clade</taxon>
        <taxon>NPAAA clade</taxon>
        <taxon>Hologalegina</taxon>
        <taxon>IRL clade</taxon>
        <taxon>Trifolieae</taxon>
        <taxon>Trifolium</taxon>
    </lineage>
</organism>
<gene>
    <name evidence="1" type="ORF">L195_g046181</name>
</gene>
<evidence type="ECO:0000313" key="1">
    <source>
        <dbReference type="EMBL" id="PNX90058.1"/>
    </source>
</evidence>
<comment type="caution">
    <text evidence="1">The sequence shown here is derived from an EMBL/GenBank/DDBJ whole genome shotgun (WGS) entry which is preliminary data.</text>
</comment>
<reference evidence="1 2" key="1">
    <citation type="journal article" date="2014" name="Am. J. Bot.">
        <title>Genome assembly and annotation for red clover (Trifolium pratense; Fabaceae).</title>
        <authorList>
            <person name="Istvanek J."/>
            <person name="Jaros M."/>
            <person name="Krenek A."/>
            <person name="Repkova J."/>
        </authorList>
    </citation>
    <scope>NUCLEOTIDE SEQUENCE [LARGE SCALE GENOMIC DNA]</scope>
    <source>
        <strain evidence="2">cv. Tatra</strain>
        <tissue evidence="1">Young leaves</tissue>
    </source>
</reference>
<dbReference type="AlphaFoldDB" id="A0A2K3MGZ2"/>
<sequence>ALNGIGVRPRFVSLPSQAQDCDMRVFTVMYERLVKTNSPVLSDSQLTAEVDNLEDTMKAIGAHTYPQYFGHL</sequence>
<dbReference type="Proteomes" id="UP000236291">
    <property type="component" value="Unassembled WGS sequence"/>
</dbReference>